<protein>
    <recommendedName>
        <fullName evidence="10">Sec24-like protein</fullName>
    </recommendedName>
</protein>
<dbReference type="Gene3D" id="1.20.120.730">
    <property type="entry name" value="Sec23/Sec24 helical domain"/>
    <property type="match status" value="1"/>
</dbReference>
<dbReference type="Gene3D" id="3.40.50.410">
    <property type="entry name" value="von Willebrand factor, type A domain"/>
    <property type="match status" value="1"/>
</dbReference>
<comment type="similarity">
    <text evidence="1">Belongs to the SEC23/SEC24 family. SEC24 subfamily.</text>
</comment>
<dbReference type="InterPro" id="IPR036180">
    <property type="entry name" value="Gelsolin-like_dom_sf"/>
</dbReference>
<dbReference type="GO" id="GO:0070971">
    <property type="term" value="C:endoplasmic reticulum exit site"/>
    <property type="evidence" value="ECO:0007669"/>
    <property type="project" value="TreeGrafter"/>
</dbReference>
<dbReference type="GO" id="GO:0000149">
    <property type="term" value="F:SNARE binding"/>
    <property type="evidence" value="ECO:0007669"/>
    <property type="project" value="TreeGrafter"/>
</dbReference>
<keyword evidence="2" id="KW-0813">Transport</keyword>
<dbReference type="InterPro" id="IPR029006">
    <property type="entry name" value="ADF-H/Gelsolin-like_dom_sf"/>
</dbReference>
<feature type="domain" description="Zinc finger Sec23/Sec24-type" evidence="4">
    <location>
        <begin position="126"/>
        <end position="164"/>
    </location>
</feature>
<feature type="domain" description="Sec23/Sec24 helical" evidence="6">
    <location>
        <begin position="597"/>
        <end position="697"/>
    </location>
</feature>
<reference evidence="8" key="1">
    <citation type="submission" date="2016-06" db="EMBL/GenBank/DDBJ databases">
        <title>Draft Genome sequence of the fungus Inonotus baumii.</title>
        <authorList>
            <person name="Zhu H."/>
            <person name="Lin W."/>
        </authorList>
    </citation>
    <scope>NUCLEOTIDE SEQUENCE</scope>
    <source>
        <strain evidence="8">821</strain>
    </source>
</reference>
<comment type="caution">
    <text evidence="8">The sequence shown here is derived from an EMBL/GenBank/DDBJ whole genome shotgun (WGS) entry which is preliminary data.</text>
</comment>
<organism evidence="8 9">
    <name type="scientific">Sanghuangporus baumii</name>
    <name type="common">Phellinus baumii</name>
    <dbReference type="NCBI Taxonomy" id="108892"/>
    <lineage>
        <taxon>Eukaryota</taxon>
        <taxon>Fungi</taxon>
        <taxon>Dikarya</taxon>
        <taxon>Basidiomycota</taxon>
        <taxon>Agaricomycotina</taxon>
        <taxon>Agaricomycetes</taxon>
        <taxon>Hymenochaetales</taxon>
        <taxon>Hymenochaetaceae</taxon>
        <taxon>Sanghuangporus</taxon>
    </lineage>
</organism>
<dbReference type="Pfam" id="PF04811">
    <property type="entry name" value="Sec23_trunk"/>
    <property type="match status" value="1"/>
</dbReference>
<dbReference type="InterPro" id="IPR006896">
    <property type="entry name" value="Sec23/24_trunk_dom"/>
</dbReference>
<keyword evidence="3" id="KW-0653">Protein transport</keyword>
<evidence type="ECO:0000259" key="5">
    <source>
        <dbReference type="Pfam" id="PF04811"/>
    </source>
</evidence>
<dbReference type="InterPro" id="IPR050550">
    <property type="entry name" value="SEC23_SEC24_subfamily"/>
</dbReference>
<accession>A0A9Q5I5M5</accession>
<dbReference type="PANTHER" id="PTHR13803">
    <property type="entry name" value="SEC24-RELATED PROTEIN"/>
    <property type="match status" value="1"/>
</dbReference>
<dbReference type="PANTHER" id="PTHR13803:SF4">
    <property type="entry name" value="SECRETORY 24CD, ISOFORM C"/>
    <property type="match status" value="1"/>
</dbReference>
<dbReference type="InterPro" id="IPR006895">
    <property type="entry name" value="Znf_Sec23_Sec24"/>
</dbReference>
<evidence type="ECO:0000259" key="6">
    <source>
        <dbReference type="Pfam" id="PF04815"/>
    </source>
</evidence>
<dbReference type="InterPro" id="IPR036175">
    <property type="entry name" value="Sec23/24_helical_dom_sf"/>
</dbReference>
<evidence type="ECO:0000313" key="9">
    <source>
        <dbReference type="Proteomes" id="UP000757232"/>
    </source>
</evidence>
<feature type="domain" description="Sec23/Sec24 beta-sandwich" evidence="7">
    <location>
        <begin position="498"/>
        <end position="585"/>
    </location>
</feature>
<dbReference type="SUPFAM" id="SSF82919">
    <property type="entry name" value="Zn-finger domain of Sec23/24"/>
    <property type="match status" value="1"/>
</dbReference>
<dbReference type="InterPro" id="IPR036174">
    <property type="entry name" value="Znf_Sec23_Sec24_sf"/>
</dbReference>
<sequence length="883" mass="97274">MFAHGAHISQPPHTSGKAYQGLRTRIDPEQIPSPVDVAEYDAEIWEGKSYMTLPGDHVPLSTTDFVSIDQGNSSPRFVRATTWHMPHSAALADACKIPLATIIQPFAELITGEDEIPVVDCGESGPARCAECRGYINPWCTWVSGGSRWRCNLCGHLTDVLPEYFCNLDANQMRLDHLQRPELNKGTIDFAVGPEYYAPQPTPRIVPSFWSPEASPAPNSSRTPEPMRVLFAIDVSREAVQNGMVRAACQAIIGVLYGSETDDGTRLEPCFPAECLAGVVTFDTTVHFYDLSVSLKFLFYNGVVNDEQNFRDSASMLVVPDIEEEMYCPLQDAEIFVEPQAARNVIEGLLTSLPNRFENESVHLCALGAAMRGCLAALSRRGGQAILFQSSMCSVGPGVSEARLDESKLYDTDKEKQLFTPRDPMWTDLAEELAEAGIGVSMLVGTGPISFVDFASIGVICALSGGDVRLFPRFDLQRDSPIVRSHVGRILSRETGHSCQARVRVSRGLKTRAFYGALTESSVSPGSLIFGVMHADSAFAVELSHSSGRGTPLDSREYAHLQCAVLYTTRQGSRRVRVLNVAFQVAGMAGNVFRYADSDATICFLAKEAMATLSSESLSTIRDTLTEKCSNILLAYRRNCAAATSPSQLILPEAFKLLPLYLLALQKNRSLRAHNVPADIRNYHAQRLLTMPVRKMLYHLYPRFLALHDLTDDIALPPGYADGNAASGSRPIPTNRLQLPSLMRDTFMAMRADGIYLIDNEEVMVLWIGSNVSPEVLADLFGVNTPHGVDPTLTRLPVLPTRLSSQVRNIIAHRIAERSGVLSRLMVARQSLDAAELEFSDMLVEDTNCGAMSYIDFNKQHDNRALNELWSARQDWATMKGLR</sequence>
<dbReference type="InterPro" id="IPR012990">
    <property type="entry name" value="Beta-sandwich_Sec23_24"/>
</dbReference>
<dbReference type="Pfam" id="PF04810">
    <property type="entry name" value="zf-Sec23_Sec24"/>
    <property type="match status" value="1"/>
</dbReference>
<dbReference type="SUPFAM" id="SSF53300">
    <property type="entry name" value="vWA-like"/>
    <property type="match status" value="1"/>
</dbReference>
<keyword evidence="9" id="KW-1185">Reference proteome</keyword>
<dbReference type="Gene3D" id="2.60.40.1670">
    <property type="entry name" value="beta-sandwich domain of Sec23/24"/>
    <property type="match status" value="1"/>
</dbReference>
<dbReference type="InterPro" id="IPR036465">
    <property type="entry name" value="vWFA_dom_sf"/>
</dbReference>
<dbReference type="GO" id="GO:0008270">
    <property type="term" value="F:zinc ion binding"/>
    <property type="evidence" value="ECO:0007669"/>
    <property type="project" value="InterPro"/>
</dbReference>
<gene>
    <name evidence="8" type="ORF">A7U60_g755</name>
</gene>
<dbReference type="SUPFAM" id="SSF81811">
    <property type="entry name" value="Helical domain of Sec23/24"/>
    <property type="match status" value="1"/>
</dbReference>
<proteinExistence type="inferred from homology"/>
<evidence type="ECO:0000256" key="2">
    <source>
        <dbReference type="ARBA" id="ARBA00022448"/>
    </source>
</evidence>
<dbReference type="OrthoDB" id="49016at2759"/>
<evidence type="ECO:0000313" key="8">
    <source>
        <dbReference type="EMBL" id="OCB91956.1"/>
    </source>
</evidence>
<dbReference type="AlphaFoldDB" id="A0A9Q5I5M5"/>
<evidence type="ECO:0000259" key="7">
    <source>
        <dbReference type="Pfam" id="PF08033"/>
    </source>
</evidence>
<dbReference type="InterPro" id="IPR006900">
    <property type="entry name" value="Sec23/24_helical_dom"/>
</dbReference>
<evidence type="ECO:0000256" key="3">
    <source>
        <dbReference type="ARBA" id="ARBA00022927"/>
    </source>
</evidence>
<name>A0A9Q5I5M5_SANBA</name>
<dbReference type="Gene3D" id="2.30.30.380">
    <property type="entry name" value="Zn-finger domain of Sec23/24"/>
    <property type="match status" value="1"/>
</dbReference>
<dbReference type="Proteomes" id="UP000757232">
    <property type="component" value="Unassembled WGS sequence"/>
</dbReference>
<dbReference type="GO" id="GO:0006886">
    <property type="term" value="P:intracellular protein transport"/>
    <property type="evidence" value="ECO:0007669"/>
    <property type="project" value="InterPro"/>
</dbReference>
<dbReference type="SUPFAM" id="SSF81995">
    <property type="entry name" value="beta-sandwich domain of Sec23/24"/>
    <property type="match status" value="1"/>
</dbReference>
<dbReference type="GO" id="GO:0090110">
    <property type="term" value="P:COPII-coated vesicle cargo loading"/>
    <property type="evidence" value="ECO:0007669"/>
    <property type="project" value="TreeGrafter"/>
</dbReference>
<dbReference type="Pfam" id="PF08033">
    <property type="entry name" value="Sec23_BS"/>
    <property type="match status" value="1"/>
</dbReference>
<dbReference type="Pfam" id="PF04815">
    <property type="entry name" value="Sec23_helical"/>
    <property type="match status" value="1"/>
</dbReference>
<evidence type="ECO:0000259" key="4">
    <source>
        <dbReference type="Pfam" id="PF04810"/>
    </source>
</evidence>
<dbReference type="GO" id="GO:0030127">
    <property type="term" value="C:COPII vesicle coat"/>
    <property type="evidence" value="ECO:0007669"/>
    <property type="project" value="InterPro"/>
</dbReference>
<evidence type="ECO:0008006" key="10">
    <source>
        <dbReference type="Google" id="ProtNLM"/>
    </source>
</evidence>
<dbReference type="SUPFAM" id="SSF82754">
    <property type="entry name" value="C-terminal, gelsolin-like domain of Sec23/24"/>
    <property type="match status" value="1"/>
</dbReference>
<dbReference type="Gene3D" id="3.40.20.10">
    <property type="entry name" value="Severin"/>
    <property type="match status" value="1"/>
</dbReference>
<dbReference type="EMBL" id="LNZH02000048">
    <property type="protein sequence ID" value="OCB91956.1"/>
    <property type="molecule type" value="Genomic_DNA"/>
</dbReference>
<feature type="domain" description="Sec23/Sec24 trunk" evidence="5">
    <location>
        <begin position="224"/>
        <end position="487"/>
    </location>
</feature>
<evidence type="ECO:0000256" key="1">
    <source>
        <dbReference type="ARBA" id="ARBA00008334"/>
    </source>
</evidence>